<feature type="transmembrane region" description="Helical" evidence="1">
    <location>
        <begin position="221"/>
        <end position="239"/>
    </location>
</feature>
<gene>
    <name evidence="3" type="ORF">RXV79_02480</name>
</gene>
<feature type="domain" description="VanZ-like" evidence="2">
    <location>
        <begin position="25"/>
        <end position="133"/>
    </location>
</feature>
<dbReference type="Proteomes" id="UP001303946">
    <property type="component" value="Chromosome"/>
</dbReference>
<feature type="transmembrane region" description="Helical" evidence="1">
    <location>
        <begin position="303"/>
        <end position="322"/>
    </location>
</feature>
<evidence type="ECO:0000256" key="1">
    <source>
        <dbReference type="SAM" id="Phobius"/>
    </source>
</evidence>
<protein>
    <submittedName>
        <fullName evidence="3">VanZ family protein</fullName>
    </submittedName>
</protein>
<dbReference type="Pfam" id="PF04892">
    <property type="entry name" value="VanZ"/>
    <property type="match status" value="1"/>
</dbReference>
<feature type="transmembrane region" description="Helical" evidence="1">
    <location>
        <begin position="246"/>
        <end position="268"/>
    </location>
</feature>
<evidence type="ECO:0000313" key="3">
    <source>
        <dbReference type="EMBL" id="WOB08935.1"/>
    </source>
</evidence>
<feature type="transmembrane region" description="Helical" evidence="1">
    <location>
        <begin position="342"/>
        <end position="363"/>
    </location>
</feature>
<name>A0ABZ0CVD5_9BURK</name>
<reference evidence="3 4" key="1">
    <citation type="submission" date="2023-10" db="EMBL/GenBank/DDBJ databases">
        <title>Bacteria for the degradation of biodegradable plastic PBAT(Polybutylene adipate terephthalate).</title>
        <authorList>
            <person name="Weon H.-Y."/>
            <person name="Yeon J."/>
        </authorList>
    </citation>
    <scope>NUCLEOTIDE SEQUENCE [LARGE SCALE GENOMIC DNA]</scope>
    <source>
        <strain evidence="3 4">SBD 7-3</strain>
    </source>
</reference>
<sequence>MPPRHRSSAAPLAWLYAALIVYASLSPFTGWKQPAGVPLFGFGHMPWQPYWTWFDVVSNLLGYVPLGALLFGAQVRSGRSVGWSALNAVMAGALLSLCMESLQNWLPRRVPSVADWLLNSGGMVLGVLIAMAVRALGGVDRWQVLRDRWFIHRSAGGIALLLLWPVGLLFPTAVPFGLGQGVLRLREAAAGWLEGTPWASWVTEGLHADELLTPLSRGSEWLAIVLGFLAPTFVAFSIMRPGWRRLAHVPAALALGLAATTLSTAMNFGPQHAWAWVTPAVVPALVVASVVALALAFAPPRGVAAFGLVALTMLVALVNQAPTDPYYAESLQAWEQGRFIRFHGIAQWVGWLWPFAGLIYLLARVVARDEAS</sequence>
<keyword evidence="1" id="KW-0472">Membrane</keyword>
<dbReference type="InterPro" id="IPR006976">
    <property type="entry name" value="VanZ-like"/>
</dbReference>
<feature type="transmembrane region" description="Helical" evidence="1">
    <location>
        <begin position="12"/>
        <end position="30"/>
    </location>
</feature>
<accession>A0ABZ0CVD5</accession>
<keyword evidence="1" id="KW-1133">Transmembrane helix</keyword>
<feature type="transmembrane region" description="Helical" evidence="1">
    <location>
        <begin position="85"/>
        <end position="105"/>
    </location>
</feature>
<proteinExistence type="predicted"/>
<feature type="transmembrane region" description="Helical" evidence="1">
    <location>
        <begin position="50"/>
        <end position="73"/>
    </location>
</feature>
<feature type="transmembrane region" description="Helical" evidence="1">
    <location>
        <begin position="158"/>
        <end position="178"/>
    </location>
</feature>
<evidence type="ECO:0000259" key="2">
    <source>
        <dbReference type="Pfam" id="PF04892"/>
    </source>
</evidence>
<organism evidence="3 4">
    <name type="scientific">Piscinibacter gummiphilus</name>
    <dbReference type="NCBI Taxonomy" id="946333"/>
    <lineage>
        <taxon>Bacteria</taxon>
        <taxon>Pseudomonadati</taxon>
        <taxon>Pseudomonadota</taxon>
        <taxon>Betaproteobacteria</taxon>
        <taxon>Burkholderiales</taxon>
        <taxon>Sphaerotilaceae</taxon>
        <taxon>Piscinibacter</taxon>
    </lineage>
</organism>
<keyword evidence="1" id="KW-0812">Transmembrane</keyword>
<evidence type="ECO:0000313" key="4">
    <source>
        <dbReference type="Proteomes" id="UP001303946"/>
    </source>
</evidence>
<feature type="transmembrane region" description="Helical" evidence="1">
    <location>
        <begin position="117"/>
        <end position="137"/>
    </location>
</feature>
<dbReference type="EMBL" id="CP136336">
    <property type="protein sequence ID" value="WOB08935.1"/>
    <property type="molecule type" value="Genomic_DNA"/>
</dbReference>
<keyword evidence="4" id="KW-1185">Reference proteome</keyword>
<feature type="transmembrane region" description="Helical" evidence="1">
    <location>
        <begin position="274"/>
        <end position="296"/>
    </location>
</feature>
<dbReference type="RefSeq" id="WP_316701847.1">
    <property type="nucleotide sequence ID" value="NZ_CP136336.1"/>
</dbReference>